<sequence length="336" mass="35468">MSVLDAIQEIAIDPARLPAALAALPTGDPCLDPVGLRAEAGAAMQGVLSHSDAITLRHFADGQQPWLVIRTGIDLGSLPETPTDFPPLRHNAWWPLAWATVGLMSLAGARLVSYQSENNGAAFVNLVAQSAGVAGAGLAERSTKSMRGHTDGVSLPFPTEFAAGGEEQSPAPDLLVLVGLRNPSGTMTRLAPVSSALDRLTDDQYQAMQEPWFNIAPQRTFVNGRPRVGAPLLSCGEPRHGVSMRFSHSSVTVSDEAPPVACEALEAFAAALLGLYTNVVVGPGDICMIHNRQVIHGRAAPGPGVGGVTRWLLRTYGWMSDTTGSHRHGDPAHLHL</sequence>
<keyword evidence="4" id="KW-1185">Reference proteome</keyword>
<reference evidence="3 4" key="1">
    <citation type="submission" date="2019-03" db="EMBL/GenBank/DDBJ databases">
        <title>Roseomonas sp. a novel Roseomonas species isolated from Sea whip Gorgonian.</title>
        <authorList>
            <person name="Li F."/>
            <person name="Pan X."/>
            <person name="Huang S."/>
            <person name="Li Z."/>
            <person name="Meng B."/>
        </authorList>
    </citation>
    <scope>NUCLEOTIDE SEQUENCE [LARGE SCALE GENOMIC DNA]</scope>
    <source>
        <strain evidence="3 4">M0104</strain>
    </source>
</reference>
<gene>
    <name evidence="3" type="ORF">E0493_20045</name>
</gene>
<dbReference type="AlphaFoldDB" id="A0A845BF85"/>
<evidence type="ECO:0000256" key="1">
    <source>
        <dbReference type="ARBA" id="ARBA00023002"/>
    </source>
</evidence>
<evidence type="ECO:0000313" key="4">
    <source>
        <dbReference type="Proteomes" id="UP000460715"/>
    </source>
</evidence>
<feature type="domain" description="TauD/TfdA-like" evidence="2">
    <location>
        <begin position="168"/>
        <end position="316"/>
    </location>
</feature>
<dbReference type="SUPFAM" id="SSF51197">
    <property type="entry name" value="Clavaminate synthase-like"/>
    <property type="match status" value="1"/>
</dbReference>
<evidence type="ECO:0000313" key="3">
    <source>
        <dbReference type="EMBL" id="MXP65645.1"/>
    </source>
</evidence>
<dbReference type="Pfam" id="PF02668">
    <property type="entry name" value="TauD"/>
    <property type="match status" value="1"/>
</dbReference>
<dbReference type="OrthoDB" id="480112at2"/>
<comment type="caution">
    <text evidence="3">The sequence shown here is derived from an EMBL/GenBank/DDBJ whole genome shotgun (WGS) entry which is preliminary data.</text>
</comment>
<name>A0A845BF85_9PROT</name>
<proteinExistence type="predicted"/>
<dbReference type="EMBL" id="SNVJ01000024">
    <property type="protein sequence ID" value="MXP65645.1"/>
    <property type="molecule type" value="Genomic_DNA"/>
</dbReference>
<dbReference type="GO" id="GO:0016706">
    <property type="term" value="F:2-oxoglutarate-dependent dioxygenase activity"/>
    <property type="evidence" value="ECO:0007669"/>
    <property type="project" value="UniProtKB-ARBA"/>
</dbReference>
<protein>
    <recommendedName>
        <fullName evidence="2">TauD/TfdA-like domain-containing protein</fullName>
    </recommendedName>
</protein>
<organism evidence="3 4">
    <name type="scientific">Teichococcus coralli</name>
    <dbReference type="NCBI Taxonomy" id="2545983"/>
    <lineage>
        <taxon>Bacteria</taxon>
        <taxon>Pseudomonadati</taxon>
        <taxon>Pseudomonadota</taxon>
        <taxon>Alphaproteobacteria</taxon>
        <taxon>Acetobacterales</taxon>
        <taxon>Roseomonadaceae</taxon>
        <taxon>Roseomonas</taxon>
    </lineage>
</organism>
<keyword evidence="1" id="KW-0560">Oxidoreductase</keyword>
<dbReference type="Proteomes" id="UP000460715">
    <property type="component" value="Unassembled WGS sequence"/>
</dbReference>
<dbReference type="Gene3D" id="3.60.130.10">
    <property type="entry name" value="Clavaminate synthase-like"/>
    <property type="match status" value="1"/>
</dbReference>
<evidence type="ECO:0000259" key="2">
    <source>
        <dbReference type="Pfam" id="PF02668"/>
    </source>
</evidence>
<dbReference type="InterPro" id="IPR042098">
    <property type="entry name" value="TauD-like_sf"/>
</dbReference>
<dbReference type="InterPro" id="IPR003819">
    <property type="entry name" value="TauD/TfdA-like"/>
</dbReference>
<accession>A0A845BF85</accession>
<dbReference type="RefSeq" id="WP_160939051.1">
    <property type="nucleotide sequence ID" value="NZ_SNVJ01000024.1"/>
</dbReference>